<reference evidence="7" key="1">
    <citation type="submission" date="2020-03" db="EMBL/GenBank/DDBJ databases">
        <title>Solimonas marina sp. nov., isolated from deep seawater of the Pacific Ocean.</title>
        <authorList>
            <person name="Liu X."/>
            <person name="Lai Q."/>
            <person name="Sun F."/>
            <person name="Gai Y."/>
            <person name="Li G."/>
            <person name="Shao Z."/>
        </authorList>
    </citation>
    <scope>NUCLEOTIDE SEQUENCE</scope>
    <source>
        <strain evidence="7">C16B3</strain>
    </source>
</reference>
<comment type="caution">
    <text evidence="7">The sequence shown here is derived from an EMBL/GenBank/DDBJ whole genome shotgun (WGS) entry which is preliminary data.</text>
</comment>
<evidence type="ECO:0000256" key="2">
    <source>
        <dbReference type="ARBA" id="ARBA00022630"/>
    </source>
</evidence>
<dbReference type="PRINTS" id="PR00411">
    <property type="entry name" value="PNDRDTASEI"/>
</dbReference>
<keyword evidence="2" id="KW-0285">Flavoprotein</keyword>
<keyword evidence="8" id="KW-1185">Reference proteome</keyword>
<dbReference type="AlphaFoldDB" id="A0A970BB48"/>
<dbReference type="InterPro" id="IPR028202">
    <property type="entry name" value="Reductase_C"/>
</dbReference>
<dbReference type="EMBL" id="JAAVXB010000011">
    <property type="protein sequence ID" value="NKF24021.1"/>
    <property type="molecule type" value="Genomic_DNA"/>
</dbReference>
<dbReference type="RefSeq" id="WP_168149347.1">
    <property type="nucleotide sequence ID" value="NZ_JAAVXB010000011.1"/>
</dbReference>
<dbReference type="Proteomes" id="UP000653472">
    <property type="component" value="Unassembled WGS sequence"/>
</dbReference>
<feature type="domain" description="FAD/NAD(P)-binding" evidence="5">
    <location>
        <begin position="8"/>
        <end position="305"/>
    </location>
</feature>
<dbReference type="SUPFAM" id="SSF55424">
    <property type="entry name" value="FAD/NAD-linked reductases, dimerisation (C-terminal) domain"/>
    <property type="match status" value="1"/>
</dbReference>
<dbReference type="SUPFAM" id="SSF51905">
    <property type="entry name" value="FAD/NAD(P)-binding domain"/>
    <property type="match status" value="2"/>
</dbReference>
<accession>A0A970BB48</accession>
<dbReference type="Pfam" id="PF07992">
    <property type="entry name" value="Pyr_redox_2"/>
    <property type="match status" value="1"/>
</dbReference>
<dbReference type="GO" id="GO:0005737">
    <property type="term" value="C:cytoplasm"/>
    <property type="evidence" value="ECO:0007669"/>
    <property type="project" value="TreeGrafter"/>
</dbReference>
<dbReference type="GO" id="GO:0016651">
    <property type="term" value="F:oxidoreductase activity, acting on NAD(P)H"/>
    <property type="evidence" value="ECO:0007669"/>
    <property type="project" value="TreeGrafter"/>
</dbReference>
<dbReference type="PRINTS" id="PR00368">
    <property type="entry name" value="FADPNR"/>
</dbReference>
<evidence type="ECO:0000256" key="4">
    <source>
        <dbReference type="ARBA" id="ARBA00023002"/>
    </source>
</evidence>
<keyword evidence="4" id="KW-0560">Oxidoreductase</keyword>
<dbReference type="InterPro" id="IPR016156">
    <property type="entry name" value="FAD/NAD-linked_Rdtase_dimer_sf"/>
</dbReference>
<dbReference type="InterPro" id="IPR023753">
    <property type="entry name" value="FAD/NAD-binding_dom"/>
</dbReference>
<dbReference type="InterPro" id="IPR050446">
    <property type="entry name" value="FAD-oxidoreductase/Apoptosis"/>
</dbReference>
<dbReference type="Gene3D" id="3.50.50.60">
    <property type="entry name" value="FAD/NAD(P)-binding domain"/>
    <property type="match status" value="2"/>
</dbReference>
<evidence type="ECO:0000259" key="6">
    <source>
        <dbReference type="Pfam" id="PF14759"/>
    </source>
</evidence>
<protein>
    <submittedName>
        <fullName evidence="7">FAD-dependent oxidoreductase</fullName>
    </submittedName>
</protein>
<evidence type="ECO:0000256" key="1">
    <source>
        <dbReference type="ARBA" id="ARBA00001974"/>
    </source>
</evidence>
<evidence type="ECO:0000256" key="3">
    <source>
        <dbReference type="ARBA" id="ARBA00022827"/>
    </source>
</evidence>
<feature type="domain" description="Reductase C-terminal" evidence="6">
    <location>
        <begin position="324"/>
        <end position="408"/>
    </location>
</feature>
<sequence>MTNSNKADVLIIGAGQAGGEVASSLRQQGFEGSITLLGDEAYLPYRRPPLSKTFLSGEATLESLLIKTQAVYEKNRIDCQLGIGVETLDRAAHEVRLYDGTSIAYGKLVLATGGRPRRLSLPGADHPNVHYVRTIDDILRLKAQFTEGKRLAIIGGGYIGLEAAAVGIKKGLNVTVIEAMPRVLARVAAPEVSTFYERVHRARGVDVRTGVGVHALEGDALVDAVVLADGTRIATDVVIVGIGLIPNTELAESSGLEISNGIVVDLQTRTSDPDIYAVGDCTQHRNAFYDNSMRLESVPNAMEQARVAAAAILGKPAEYSAVPWFWSDQYDLKLQMVGLSQGYDQLAVRGDMNGESFAVFYLRDGVVISADAVNRPQEFMVAKKLVADRAKIDAAQLTDESVVLKTLLQPAA</sequence>
<name>A0A970BB48_9GAMM</name>
<gene>
    <name evidence="7" type="ORF">G7Y82_17045</name>
</gene>
<dbReference type="PANTHER" id="PTHR43557">
    <property type="entry name" value="APOPTOSIS-INDUCING FACTOR 1"/>
    <property type="match status" value="1"/>
</dbReference>
<evidence type="ECO:0000313" key="8">
    <source>
        <dbReference type="Proteomes" id="UP000653472"/>
    </source>
</evidence>
<comment type="cofactor">
    <cofactor evidence="1">
        <name>FAD</name>
        <dbReference type="ChEBI" id="CHEBI:57692"/>
    </cofactor>
</comment>
<organism evidence="7 8">
    <name type="scientific">Solimonas marina</name>
    <dbReference type="NCBI Taxonomy" id="2714601"/>
    <lineage>
        <taxon>Bacteria</taxon>
        <taxon>Pseudomonadati</taxon>
        <taxon>Pseudomonadota</taxon>
        <taxon>Gammaproteobacteria</taxon>
        <taxon>Nevskiales</taxon>
        <taxon>Nevskiaceae</taxon>
        <taxon>Solimonas</taxon>
    </lineage>
</organism>
<evidence type="ECO:0000313" key="7">
    <source>
        <dbReference type="EMBL" id="NKF24021.1"/>
    </source>
</evidence>
<dbReference type="Pfam" id="PF14759">
    <property type="entry name" value="Reductase_C"/>
    <property type="match status" value="1"/>
</dbReference>
<dbReference type="InterPro" id="IPR036188">
    <property type="entry name" value="FAD/NAD-bd_sf"/>
</dbReference>
<keyword evidence="3" id="KW-0274">FAD</keyword>
<dbReference type="PANTHER" id="PTHR43557:SF2">
    <property type="entry name" value="RIESKE DOMAIN-CONTAINING PROTEIN-RELATED"/>
    <property type="match status" value="1"/>
</dbReference>
<dbReference type="Gene3D" id="3.30.390.30">
    <property type="match status" value="1"/>
</dbReference>
<evidence type="ECO:0000259" key="5">
    <source>
        <dbReference type="Pfam" id="PF07992"/>
    </source>
</evidence>
<proteinExistence type="predicted"/>